<dbReference type="AlphaFoldDB" id="A0A1W1CAD5"/>
<feature type="transmembrane region" description="Helical" evidence="1">
    <location>
        <begin position="6"/>
        <end position="26"/>
    </location>
</feature>
<evidence type="ECO:0008006" key="3">
    <source>
        <dbReference type="Google" id="ProtNLM"/>
    </source>
</evidence>
<sequence>MFDIIHIIHLYTAFIYGGFLIVDNLFMSKMGETLSAEEATKAREAIMMHVRKVVPWSLLIAVGTGIYMFINIFGEIGADGMSSFQILLSIKAFFGLWLGFRGFNQKFFGINPWVFKSHLFPFILVLIIIFLSQAMFISF</sequence>
<keyword evidence="1" id="KW-1133">Transmembrane helix</keyword>
<feature type="transmembrane region" description="Helical" evidence="1">
    <location>
        <begin position="53"/>
        <end position="74"/>
    </location>
</feature>
<proteinExistence type="predicted"/>
<keyword evidence="1" id="KW-0472">Membrane</keyword>
<protein>
    <recommendedName>
        <fullName evidence="3">Copper resistance protein D domain-containing protein</fullName>
    </recommendedName>
</protein>
<reference evidence="2" key="1">
    <citation type="submission" date="2016-10" db="EMBL/GenBank/DDBJ databases">
        <authorList>
            <person name="de Groot N.N."/>
        </authorList>
    </citation>
    <scope>NUCLEOTIDE SEQUENCE</scope>
</reference>
<feature type="transmembrane region" description="Helical" evidence="1">
    <location>
        <begin position="80"/>
        <end position="98"/>
    </location>
</feature>
<accession>A0A1W1CAD5</accession>
<evidence type="ECO:0000313" key="2">
    <source>
        <dbReference type="EMBL" id="SFV62719.1"/>
    </source>
</evidence>
<dbReference type="EMBL" id="FPHC01000067">
    <property type="protein sequence ID" value="SFV62719.1"/>
    <property type="molecule type" value="Genomic_DNA"/>
</dbReference>
<gene>
    <name evidence="2" type="ORF">MNB_SV-6-499</name>
</gene>
<organism evidence="2">
    <name type="scientific">hydrothermal vent metagenome</name>
    <dbReference type="NCBI Taxonomy" id="652676"/>
    <lineage>
        <taxon>unclassified sequences</taxon>
        <taxon>metagenomes</taxon>
        <taxon>ecological metagenomes</taxon>
    </lineage>
</organism>
<keyword evidence="1" id="KW-0812">Transmembrane</keyword>
<feature type="transmembrane region" description="Helical" evidence="1">
    <location>
        <begin position="119"/>
        <end position="137"/>
    </location>
</feature>
<evidence type="ECO:0000256" key="1">
    <source>
        <dbReference type="SAM" id="Phobius"/>
    </source>
</evidence>
<name>A0A1W1CAD5_9ZZZZ</name>